<protein>
    <recommendedName>
        <fullName evidence="4">WXG100 family type VII secretion target</fullName>
    </recommendedName>
</protein>
<dbReference type="Proteomes" id="UP000295674">
    <property type="component" value="Unassembled WGS sequence"/>
</dbReference>
<evidence type="ECO:0000313" key="3">
    <source>
        <dbReference type="Proteomes" id="UP000295674"/>
    </source>
</evidence>
<dbReference type="EMBL" id="SMKS01000014">
    <property type="protein sequence ID" value="TDD06917.1"/>
    <property type="molecule type" value="Genomic_DNA"/>
</dbReference>
<dbReference type="RefSeq" id="WP_132673965.1">
    <property type="nucleotide sequence ID" value="NZ_SMKS01000014.1"/>
</dbReference>
<reference evidence="2 3" key="1">
    <citation type="submission" date="2019-03" db="EMBL/GenBank/DDBJ databases">
        <title>Draft genome sequences of novel Actinobacteria.</title>
        <authorList>
            <person name="Sahin N."/>
            <person name="Ay H."/>
            <person name="Saygin H."/>
        </authorList>
    </citation>
    <scope>NUCLEOTIDE SEQUENCE [LARGE SCALE GENOMIC DNA]</scope>
    <source>
        <strain evidence="2 3">16K309</strain>
    </source>
</reference>
<organism evidence="2 3">
    <name type="scientific">Saccharopolyspora terrae</name>
    <dbReference type="NCBI Taxonomy" id="2530384"/>
    <lineage>
        <taxon>Bacteria</taxon>
        <taxon>Bacillati</taxon>
        <taxon>Actinomycetota</taxon>
        <taxon>Actinomycetes</taxon>
        <taxon>Pseudonocardiales</taxon>
        <taxon>Pseudonocardiaceae</taxon>
        <taxon>Saccharopolyspora</taxon>
    </lineage>
</organism>
<keyword evidence="3" id="KW-1185">Reference proteome</keyword>
<sequence>MSDLTVTPADLRGWSGDCTDVANRIKSQLEPADSACADVRKALDDWDIADGVSGLQQRWEALNELLRDELDDAAEAFEESADQYDDDELRIVEWFRHLF</sequence>
<keyword evidence="1" id="KW-0175">Coiled coil</keyword>
<gene>
    <name evidence="2" type="ORF">E1181_11535</name>
</gene>
<evidence type="ECO:0000256" key="1">
    <source>
        <dbReference type="SAM" id="Coils"/>
    </source>
</evidence>
<dbReference type="Gene3D" id="1.10.287.1060">
    <property type="entry name" value="ESAT-6-like"/>
    <property type="match status" value="1"/>
</dbReference>
<comment type="caution">
    <text evidence="2">The sequence shown here is derived from an EMBL/GenBank/DDBJ whole genome shotgun (WGS) entry which is preliminary data.</text>
</comment>
<name>A0A4R4VS10_9PSEU</name>
<proteinExistence type="predicted"/>
<accession>A0A4R4VS10</accession>
<feature type="coiled-coil region" evidence="1">
    <location>
        <begin position="56"/>
        <end position="87"/>
    </location>
</feature>
<evidence type="ECO:0000313" key="2">
    <source>
        <dbReference type="EMBL" id="TDD06917.1"/>
    </source>
</evidence>
<evidence type="ECO:0008006" key="4">
    <source>
        <dbReference type="Google" id="ProtNLM"/>
    </source>
</evidence>
<dbReference type="AlphaFoldDB" id="A0A4R4VS10"/>